<dbReference type="EMBL" id="CP081303">
    <property type="protein sequence ID" value="QZE13116.1"/>
    <property type="molecule type" value="Genomic_DNA"/>
</dbReference>
<proteinExistence type="predicted"/>
<gene>
    <name evidence="1" type="ORF">K4L44_11000</name>
</gene>
<organism evidence="1 2">
    <name type="scientific">Halosquirtibacter laminarini</name>
    <dbReference type="NCBI Taxonomy" id="3374600"/>
    <lineage>
        <taxon>Bacteria</taxon>
        <taxon>Pseudomonadati</taxon>
        <taxon>Bacteroidota</taxon>
        <taxon>Bacteroidia</taxon>
        <taxon>Marinilabiliales</taxon>
        <taxon>Prolixibacteraceae</taxon>
        <taxon>Halosquirtibacter</taxon>
    </lineage>
</organism>
<evidence type="ECO:0000313" key="2">
    <source>
        <dbReference type="Proteomes" id="UP000826212"/>
    </source>
</evidence>
<sequence length="767" mass="89590">MFKKSFLYLLLPFVFFMVACNPTKYVPKDQYLLNKVHIKMDTKGIDKKDLNTYLRQEPNARILGFMKFHLGLYNLSPRKKKESFWTRIGEPPVVFSYTKTERSKEEMLKHLKNLGYYHASIRDSVKFKKNMVDVTYFITLGAPYLISDFTVDIQDSVMRNVVNNVKPEKEIRKGDKFDINKLDKFRNKMKKESQKEGFYKFDEDEIYFTADTLGRSTSVDLTMVVQPKRVLVNDSVVLRPNEKYKIRHYRVYPQFDPKRLILSSEPIKFDTMRIDNYMFLYEGDLRINPKLVIRANHIDDSEFYSSYNVDRTYSQLTQLKLYRAMNIQFIDTKQRSDDGYSLLDCVMQLTPTSEQSYSFELEGTNTSGNLGVGTNLAYQHKNLFKSAERVDVKFSGAIERQRYGTQDTIKLFNTLEGGVDGKFTIPKFWFPFNSGNWFNYSTPQTQFVLSYNYQQRPDYTRTIVRSGFGYRWKSSQFSSHEVNPLDLYLVRMFALDPEFVASIENLTIRSSYTDHSIFAFSYSYTYNTQNMRKRSDYWYLYTKLETSGNLLQLINTSMDKDKTQFDSNPELQYTFFDTPYAQYVKFNVDARRGLVLDKYNTLVFRGYMGVGIPYGNSVQLPFERKYYAGGANDIRGWGARTLGPGSYKSDPSSYPNQVGDVKLEANVEYRFKMVGMFEGALFFDAGNIWSIDDNREGAEFDFDRFYKEFAVSTGVGVRLNFDYAIIRADLGLKLRDPSEPEGSRWIPANRKFQKSDFALSIAIGYPF</sequence>
<name>A0AC61NCD3_9BACT</name>
<keyword evidence="2" id="KW-1185">Reference proteome</keyword>
<evidence type="ECO:0000313" key="1">
    <source>
        <dbReference type="EMBL" id="QZE13116.1"/>
    </source>
</evidence>
<reference evidence="1" key="1">
    <citation type="submission" date="2021-08" db="EMBL/GenBank/DDBJ databases">
        <title>Novel anaerobic bacterium isolated from sea squirt in East Sea, Republic of Korea.</title>
        <authorList>
            <person name="Nguyen T.H."/>
            <person name="Li Z."/>
            <person name="Lee Y.-J."/>
            <person name="Ko J."/>
            <person name="Kim S.-G."/>
        </authorList>
    </citation>
    <scope>NUCLEOTIDE SEQUENCE</scope>
    <source>
        <strain evidence="1">KCTC 25031</strain>
    </source>
</reference>
<accession>A0AC61NCD3</accession>
<protein>
    <submittedName>
        <fullName evidence="1">BamA/TamA family outer membrane protein</fullName>
    </submittedName>
</protein>
<dbReference type="Proteomes" id="UP000826212">
    <property type="component" value="Chromosome"/>
</dbReference>